<reference evidence="2" key="2">
    <citation type="submission" date="2020-09" db="EMBL/GenBank/DDBJ databases">
        <authorList>
            <person name="Sun Q."/>
            <person name="Zhou Y."/>
        </authorList>
    </citation>
    <scope>NUCLEOTIDE SEQUENCE</scope>
    <source>
        <strain evidence="2">CGMCC 1.12187</strain>
    </source>
</reference>
<reference evidence="2" key="1">
    <citation type="journal article" date="2014" name="Int. J. Syst. Evol. Microbiol.">
        <title>Complete genome sequence of Corynebacterium casei LMG S-19264T (=DSM 44701T), isolated from a smear-ripened cheese.</title>
        <authorList>
            <consortium name="US DOE Joint Genome Institute (JGI-PGF)"/>
            <person name="Walter F."/>
            <person name="Albersmeier A."/>
            <person name="Kalinowski J."/>
            <person name="Ruckert C."/>
        </authorList>
    </citation>
    <scope>NUCLEOTIDE SEQUENCE</scope>
    <source>
        <strain evidence="2">CGMCC 1.12187</strain>
    </source>
</reference>
<accession>A0A917H2L7</accession>
<protein>
    <submittedName>
        <fullName evidence="2">Uncharacterized protein</fullName>
    </submittedName>
</protein>
<organism evidence="2 3">
    <name type="scientific">Kocuria dechangensis</name>
    <dbReference type="NCBI Taxonomy" id="1176249"/>
    <lineage>
        <taxon>Bacteria</taxon>
        <taxon>Bacillati</taxon>
        <taxon>Actinomycetota</taxon>
        <taxon>Actinomycetes</taxon>
        <taxon>Micrococcales</taxon>
        <taxon>Micrococcaceae</taxon>
        <taxon>Kocuria</taxon>
    </lineage>
</organism>
<comment type="caution">
    <text evidence="2">The sequence shown here is derived from an EMBL/GenBank/DDBJ whole genome shotgun (WGS) entry which is preliminary data.</text>
</comment>
<dbReference type="EMBL" id="BMEQ01000022">
    <property type="protein sequence ID" value="GGG66001.1"/>
    <property type="molecule type" value="Genomic_DNA"/>
</dbReference>
<dbReference type="Proteomes" id="UP000638848">
    <property type="component" value="Unassembled WGS sequence"/>
</dbReference>
<name>A0A917H2L7_9MICC</name>
<evidence type="ECO:0000313" key="2">
    <source>
        <dbReference type="EMBL" id="GGG66001.1"/>
    </source>
</evidence>
<dbReference type="AlphaFoldDB" id="A0A917H2L7"/>
<feature type="region of interest" description="Disordered" evidence="1">
    <location>
        <begin position="57"/>
        <end position="82"/>
    </location>
</feature>
<gene>
    <name evidence="2" type="ORF">GCM10011374_32490</name>
</gene>
<proteinExistence type="predicted"/>
<sequence length="82" mass="8797">MARLLTVNADGSYSIRIPSEDDRIITVPDGGNAEVVARAAAARTRLGDLQPARRCRRRRCCRTSRPAPPNGGAKPLMPGIVS</sequence>
<evidence type="ECO:0000313" key="3">
    <source>
        <dbReference type="Proteomes" id="UP000638848"/>
    </source>
</evidence>
<evidence type="ECO:0000256" key="1">
    <source>
        <dbReference type="SAM" id="MobiDB-lite"/>
    </source>
</evidence>
<keyword evidence="3" id="KW-1185">Reference proteome</keyword>